<name>A0A5C5SF49_9STRE</name>
<proteinExistence type="predicted"/>
<dbReference type="AlphaFoldDB" id="A0A5C5SF49"/>
<gene>
    <name evidence="2" type="ORF">FRX57_01585</name>
</gene>
<dbReference type="CDD" id="cd07762">
    <property type="entry name" value="CYTH-like_Pase_1"/>
    <property type="match status" value="1"/>
</dbReference>
<evidence type="ECO:0000313" key="2">
    <source>
        <dbReference type="EMBL" id="TWS98920.1"/>
    </source>
</evidence>
<dbReference type="SMART" id="SM01118">
    <property type="entry name" value="CYTH"/>
    <property type="match status" value="1"/>
</dbReference>
<dbReference type="OrthoDB" id="384378at2"/>
<dbReference type="EMBL" id="VOHL01000001">
    <property type="protein sequence ID" value="TWS98920.1"/>
    <property type="molecule type" value="Genomic_DNA"/>
</dbReference>
<dbReference type="InterPro" id="IPR033469">
    <property type="entry name" value="CYTH-like_dom_sf"/>
</dbReference>
<dbReference type="SUPFAM" id="SSF55154">
    <property type="entry name" value="CYTH-like phosphatases"/>
    <property type="match status" value="1"/>
</dbReference>
<protein>
    <submittedName>
        <fullName evidence="2">CYTH domain-containing protein</fullName>
    </submittedName>
</protein>
<accession>A0A5C5SF49</accession>
<dbReference type="Gene3D" id="2.40.320.10">
    <property type="entry name" value="Hypothetical Protein Pfu-838710-001"/>
    <property type="match status" value="1"/>
</dbReference>
<dbReference type="Pfam" id="PF01928">
    <property type="entry name" value="CYTH"/>
    <property type="match status" value="1"/>
</dbReference>
<feature type="domain" description="CYTH" evidence="1">
    <location>
        <begin position="3"/>
        <end position="189"/>
    </location>
</feature>
<keyword evidence="3" id="KW-1185">Reference proteome</keyword>
<evidence type="ECO:0000259" key="1">
    <source>
        <dbReference type="PROSITE" id="PS51707"/>
    </source>
</evidence>
<evidence type="ECO:0000313" key="3">
    <source>
        <dbReference type="Proteomes" id="UP000317430"/>
    </source>
</evidence>
<dbReference type="PROSITE" id="PS51707">
    <property type="entry name" value="CYTH"/>
    <property type="match status" value="1"/>
</dbReference>
<dbReference type="RefSeq" id="WP_146565960.1">
    <property type="nucleotide sequence ID" value="NZ_VOHL01000001.1"/>
</dbReference>
<dbReference type="InterPro" id="IPR023577">
    <property type="entry name" value="CYTH_domain"/>
</dbReference>
<organism evidence="2 3">
    <name type="scientific">Streptococcus cuniculipharyngis</name>
    <dbReference type="NCBI Taxonomy" id="1562651"/>
    <lineage>
        <taxon>Bacteria</taxon>
        <taxon>Bacillati</taxon>
        <taxon>Bacillota</taxon>
        <taxon>Bacilli</taxon>
        <taxon>Lactobacillales</taxon>
        <taxon>Streptococcaceae</taxon>
        <taxon>Streptococcus</taxon>
    </lineage>
</organism>
<sequence>MTHLEIEYKTLLTKDEYKRLDLLFSHVPAKSQTNYYFDTDNFLLKQHRLSLRIRTLADRAELTLKIPQTTGNLEYNHPLDLTQAKQMIHSGAIPLNSTTQLIVDAGIPLTDLGLLGHLTTVRRETQLPIGLLALDRNYYGQVKDYELELEVLDAKTGQKDFLDFLAQYHIDYKFAKSKVARFSSTLKKK</sequence>
<reference evidence="2 3" key="1">
    <citation type="submission" date="2019-08" db="EMBL/GenBank/DDBJ databases">
        <authorList>
            <person name="Lei W."/>
        </authorList>
    </citation>
    <scope>NUCLEOTIDE SEQUENCE [LARGE SCALE GENOMIC DNA]</scope>
    <source>
        <strain evidence="2 3">CCUG 66496</strain>
    </source>
</reference>
<dbReference type="InterPro" id="IPR009195">
    <property type="entry name" value="Uncharacterised_YjbK"/>
</dbReference>
<comment type="caution">
    <text evidence="2">The sequence shown here is derived from an EMBL/GenBank/DDBJ whole genome shotgun (WGS) entry which is preliminary data.</text>
</comment>
<dbReference type="Proteomes" id="UP000317430">
    <property type="component" value="Unassembled WGS sequence"/>
</dbReference>
<dbReference type="PIRSF" id="PIRSF012526">
    <property type="entry name" value="CYTH_UCP012526"/>
    <property type="match status" value="1"/>
</dbReference>